<organism evidence="1 2">
    <name type="scientific">Calderihabitans maritimus</name>
    <dbReference type="NCBI Taxonomy" id="1246530"/>
    <lineage>
        <taxon>Bacteria</taxon>
        <taxon>Bacillati</taxon>
        <taxon>Bacillota</taxon>
        <taxon>Clostridia</taxon>
        <taxon>Neomoorellales</taxon>
        <taxon>Calderihabitantaceae</taxon>
        <taxon>Calderihabitans</taxon>
    </lineage>
</organism>
<gene>
    <name evidence="1" type="ORF">KKC1_18000</name>
</gene>
<sequence>MGVQSKLLTCAGGYLNCIFSVFRPAGFGLFGAGAANQESLSPFPQGNQHSR</sequence>
<name>A0A1Z5HSZ3_9FIRM</name>
<dbReference type="EMBL" id="BDGJ01000088">
    <property type="protein sequence ID" value="GAW92649.1"/>
    <property type="molecule type" value="Genomic_DNA"/>
</dbReference>
<proteinExistence type="predicted"/>
<evidence type="ECO:0000313" key="1">
    <source>
        <dbReference type="EMBL" id="GAW92649.1"/>
    </source>
</evidence>
<reference evidence="2" key="1">
    <citation type="journal article" date="2017" name="Appl. Environ. Microbiol.">
        <title>Genomic analysis of Calderihabitans maritimus KKC1, a thermophilic hydrogenogenic carboxydotrophic bacterium isolated from marine sediment.</title>
        <authorList>
            <person name="Omae K."/>
            <person name="Yoneda Y."/>
            <person name="Fukuyama Y."/>
            <person name="Yoshida T."/>
            <person name="Sako Y."/>
        </authorList>
    </citation>
    <scope>NUCLEOTIDE SEQUENCE [LARGE SCALE GENOMIC DNA]</scope>
    <source>
        <strain evidence="2">KKC1</strain>
    </source>
</reference>
<dbReference type="Proteomes" id="UP000197032">
    <property type="component" value="Unassembled WGS sequence"/>
</dbReference>
<dbReference type="AlphaFoldDB" id="A0A1Z5HSZ3"/>
<keyword evidence="2" id="KW-1185">Reference proteome</keyword>
<comment type="caution">
    <text evidence="1">The sequence shown here is derived from an EMBL/GenBank/DDBJ whole genome shotgun (WGS) entry which is preliminary data.</text>
</comment>
<protein>
    <submittedName>
        <fullName evidence="1">Uncharacterized protein</fullName>
    </submittedName>
</protein>
<accession>A0A1Z5HSZ3</accession>
<evidence type="ECO:0000313" key="2">
    <source>
        <dbReference type="Proteomes" id="UP000197032"/>
    </source>
</evidence>